<dbReference type="Gene3D" id="1.20.1070.10">
    <property type="entry name" value="Rhodopsin 7-helix transmembrane proteins"/>
    <property type="match status" value="1"/>
</dbReference>
<protein>
    <submittedName>
        <fullName evidence="2">C-C chemokine receptor type 6-like protein</fullName>
    </submittedName>
</protein>
<gene>
    <name evidence="2" type="ORF">AKAME5_002113600</name>
</gene>
<reference evidence="2" key="1">
    <citation type="submission" date="2022-08" db="EMBL/GenBank/DDBJ databases">
        <title>Genome sequencing of akame (Lates japonicus).</title>
        <authorList>
            <person name="Hashiguchi Y."/>
            <person name="Takahashi H."/>
        </authorList>
    </citation>
    <scope>NUCLEOTIDE SEQUENCE</scope>
    <source>
        <strain evidence="2">Kochi</strain>
    </source>
</reference>
<dbReference type="EMBL" id="BRZM01000280">
    <property type="protein sequence ID" value="GLD69819.1"/>
    <property type="molecule type" value="Genomic_DNA"/>
</dbReference>
<keyword evidence="1" id="KW-0812">Transmembrane</keyword>
<dbReference type="SUPFAM" id="SSF81321">
    <property type="entry name" value="Family A G protein-coupled receptor-like"/>
    <property type="match status" value="1"/>
</dbReference>
<accession>A0AAD3NCZ6</accession>
<evidence type="ECO:0000313" key="3">
    <source>
        <dbReference type="Proteomes" id="UP001279410"/>
    </source>
</evidence>
<organism evidence="2 3">
    <name type="scientific">Lates japonicus</name>
    <name type="common">Japanese lates</name>
    <dbReference type="NCBI Taxonomy" id="270547"/>
    <lineage>
        <taxon>Eukaryota</taxon>
        <taxon>Metazoa</taxon>
        <taxon>Chordata</taxon>
        <taxon>Craniata</taxon>
        <taxon>Vertebrata</taxon>
        <taxon>Euteleostomi</taxon>
        <taxon>Actinopterygii</taxon>
        <taxon>Neopterygii</taxon>
        <taxon>Teleostei</taxon>
        <taxon>Neoteleostei</taxon>
        <taxon>Acanthomorphata</taxon>
        <taxon>Carangaria</taxon>
        <taxon>Carangaria incertae sedis</taxon>
        <taxon>Centropomidae</taxon>
        <taxon>Lates</taxon>
    </lineage>
</organism>
<evidence type="ECO:0000313" key="2">
    <source>
        <dbReference type="EMBL" id="GLD69819.1"/>
    </source>
</evidence>
<keyword evidence="3" id="KW-1185">Reference proteome</keyword>
<name>A0AAD3NCZ6_LATJO</name>
<proteinExistence type="predicted"/>
<evidence type="ECO:0000256" key="1">
    <source>
        <dbReference type="SAM" id="Phobius"/>
    </source>
</evidence>
<dbReference type="AlphaFoldDB" id="A0AAD3NCZ6"/>
<keyword evidence="1" id="KW-0472">Membrane</keyword>
<keyword evidence="1" id="KW-1133">Transmembrane helix</keyword>
<feature type="transmembrane region" description="Helical" evidence="1">
    <location>
        <begin position="28"/>
        <end position="49"/>
    </location>
</feature>
<keyword evidence="2" id="KW-0675">Receptor</keyword>
<comment type="caution">
    <text evidence="2">The sequence shown here is derived from an EMBL/GenBank/DDBJ whole genome shotgun (WGS) entry which is preliminary data.</text>
</comment>
<dbReference type="Proteomes" id="UP001279410">
    <property type="component" value="Unassembled WGS sequence"/>
</dbReference>
<sequence length="69" mass="8108">MLLLARQRGYIRFIVQARRSFRLRSLPCSRVICAIVWIFAILLSVPTFYSYNCEPSQQPHVENNTNLHV</sequence>